<keyword evidence="3 6" id="KW-0812">Transmembrane</keyword>
<feature type="transmembrane region" description="Helical" evidence="6">
    <location>
        <begin position="133"/>
        <end position="151"/>
    </location>
</feature>
<feature type="transmembrane region" description="Helical" evidence="6">
    <location>
        <begin position="91"/>
        <end position="113"/>
    </location>
</feature>
<dbReference type="InterPro" id="IPR051401">
    <property type="entry name" value="GtrA_CellWall_Glycosyl"/>
</dbReference>
<dbReference type="InterPro" id="IPR007267">
    <property type="entry name" value="GtrA_DPMS_TM"/>
</dbReference>
<proteinExistence type="inferred from homology"/>
<name>A0ABP3GRB9_9ACTN</name>
<sequence length="186" mass="20365">MSLTRITLSRVPAPLRPLLVKHRELVKFAFTGGVCFLLTAGVNYGLKFTVMRTKPVTALTIAIIVATIASYLLNSGWSFRARGGRRRHVEAVLFFVVSALGIVVNDIPLYLARYAFDLQYPNVSHVAQEVSDFLSGMIIGTLLGMAFRWWAMKKWVFPHEKTAGLASAASVAPVAAPADEESELVA</sequence>
<keyword evidence="9" id="KW-1185">Reference proteome</keyword>
<keyword evidence="5 6" id="KW-0472">Membrane</keyword>
<feature type="domain" description="GtrA/DPMS transmembrane" evidence="7">
    <location>
        <begin position="27"/>
        <end position="157"/>
    </location>
</feature>
<feature type="transmembrane region" description="Helical" evidence="6">
    <location>
        <begin position="58"/>
        <end position="79"/>
    </location>
</feature>
<comment type="similarity">
    <text evidence="2">Belongs to the GtrA family.</text>
</comment>
<organism evidence="8 9">
    <name type="scientific">Actinoallomurus spadix</name>
    <dbReference type="NCBI Taxonomy" id="79912"/>
    <lineage>
        <taxon>Bacteria</taxon>
        <taxon>Bacillati</taxon>
        <taxon>Actinomycetota</taxon>
        <taxon>Actinomycetes</taxon>
        <taxon>Streptosporangiales</taxon>
        <taxon>Thermomonosporaceae</taxon>
        <taxon>Actinoallomurus</taxon>
    </lineage>
</organism>
<evidence type="ECO:0000256" key="6">
    <source>
        <dbReference type="SAM" id="Phobius"/>
    </source>
</evidence>
<protein>
    <submittedName>
        <fullName evidence="8">GtrA family protein</fullName>
    </submittedName>
</protein>
<evidence type="ECO:0000256" key="5">
    <source>
        <dbReference type="ARBA" id="ARBA00023136"/>
    </source>
</evidence>
<dbReference type="Proteomes" id="UP001501822">
    <property type="component" value="Unassembled WGS sequence"/>
</dbReference>
<evidence type="ECO:0000256" key="1">
    <source>
        <dbReference type="ARBA" id="ARBA00004141"/>
    </source>
</evidence>
<comment type="caution">
    <text evidence="8">The sequence shown here is derived from an EMBL/GenBank/DDBJ whole genome shotgun (WGS) entry which is preliminary data.</text>
</comment>
<reference evidence="9" key="1">
    <citation type="journal article" date="2019" name="Int. J. Syst. Evol. Microbiol.">
        <title>The Global Catalogue of Microorganisms (GCM) 10K type strain sequencing project: providing services to taxonomists for standard genome sequencing and annotation.</title>
        <authorList>
            <consortium name="The Broad Institute Genomics Platform"/>
            <consortium name="The Broad Institute Genome Sequencing Center for Infectious Disease"/>
            <person name="Wu L."/>
            <person name="Ma J."/>
        </authorList>
    </citation>
    <scope>NUCLEOTIDE SEQUENCE [LARGE SCALE GENOMIC DNA]</scope>
    <source>
        <strain evidence="9">JCM 3146</strain>
    </source>
</reference>
<dbReference type="EMBL" id="BAAABM010000045">
    <property type="protein sequence ID" value="GAA0352433.1"/>
    <property type="molecule type" value="Genomic_DNA"/>
</dbReference>
<dbReference type="Pfam" id="PF04138">
    <property type="entry name" value="GtrA_DPMS_TM"/>
    <property type="match status" value="1"/>
</dbReference>
<evidence type="ECO:0000259" key="7">
    <source>
        <dbReference type="Pfam" id="PF04138"/>
    </source>
</evidence>
<evidence type="ECO:0000313" key="9">
    <source>
        <dbReference type="Proteomes" id="UP001501822"/>
    </source>
</evidence>
<dbReference type="PANTHER" id="PTHR38459:SF1">
    <property type="entry name" value="PROPHAGE BACTOPRENOL-LINKED GLUCOSE TRANSLOCASE HOMOLOG"/>
    <property type="match status" value="1"/>
</dbReference>
<evidence type="ECO:0000313" key="8">
    <source>
        <dbReference type="EMBL" id="GAA0352433.1"/>
    </source>
</evidence>
<evidence type="ECO:0000256" key="4">
    <source>
        <dbReference type="ARBA" id="ARBA00022989"/>
    </source>
</evidence>
<dbReference type="RefSeq" id="WP_252809746.1">
    <property type="nucleotide sequence ID" value="NZ_BAAABM010000045.1"/>
</dbReference>
<evidence type="ECO:0000256" key="2">
    <source>
        <dbReference type="ARBA" id="ARBA00009399"/>
    </source>
</evidence>
<accession>A0ABP3GRB9</accession>
<comment type="subcellular location">
    <subcellularLocation>
        <location evidence="1">Membrane</location>
        <topology evidence="1">Multi-pass membrane protein</topology>
    </subcellularLocation>
</comment>
<dbReference type="PANTHER" id="PTHR38459">
    <property type="entry name" value="PROPHAGE BACTOPRENOL-LINKED GLUCOSE TRANSLOCASE HOMOLOG"/>
    <property type="match status" value="1"/>
</dbReference>
<evidence type="ECO:0000256" key="3">
    <source>
        <dbReference type="ARBA" id="ARBA00022692"/>
    </source>
</evidence>
<feature type="transmembrane region" description="Helical" evidence="6">
    <location>
        <begin position="25"/>
        <end position="46"/>
    </location>
</feature>
<gene>
    <name evidence="8" type="ORF">GCM10010151_47510</name>
</gene>
<keyword evidence="4 6" id="KW-1133">Transmembrane helix</keyword>